<dbReference type="GO" id="GO:0046942">
    <property type="term" value="P:carboxylic acid transport"/>
    <property type="evidence" value="ECO:0007669"/>
    <property type="project" value="UniProtKB-ARBA"/>
</dbReference>
<evidence type="ECO:0000256" key="13">
    <source>
        <dbReference type="RuleBase" id="RU362091"/>
    </source>
</evidence>
<evidence type="ECO:0000256" key="8">
    <source>
        <dbReference type="ARBA" id="ARBA00023053"/>
    </source>
</evidence>
<dbReference type="AlphaFoldDB" id="A0A842HCP9"/>
<dbReference type="Gene3D" id="1.20.1730.10">
    <property type="entry name" value="Sodium/glucose cotransporter"/>
    <property type="match status" value="1"/>
</dbReference>
<evidence type="ECO:0000256" key="4">
    <source>
        <dbReference type="ARBA" id="ARBA00022475"/>
    </source>
</evidence>
<evidence type="ECO:0000256" key="10">
    <source>
        <dbReference type="ARBA" id="ARBA00023136"/>
    </source>
</evidence>
<organism evidence="15 16">
    <name type="scientific">Ruficoccus amylovorans</name>
    <dbReference type="NCBI Taxonomy" id="1804625"/>
    <lineage>
        <taxon>Bacteria</taxon>
        <taxon>Pseudomonadati</taxon>
        <taxon>Verrucomicrobiota</taxon>
        <taxon>Opitutia</taxon>
        <taxon>Puniceicoccales</taxon>
        <taxon>Cerasicoccaceae</taxon>
        <taxon>Ruficoccus</taxon>
    </lineage>
</organism>
<keyword evidence="4" id="KW-1003">Cell membrane</keyword>
<feature type="transmembrane region" description="Helical" evidence="14">
    <location>
        <begin position="6"/>
        <end position="22"/>
    </location>
</feature>
<keyword evidence="5 14" id="KW-0812">Transmembrane</keyword>
<accession>A0A842HCP9</accession>
<feature type="transmembrane region" description="Helical" evidence="14">
    <location>
        <begin position="422"/>
        <end position="447"/>
    </location>
</feature>
<comment type="subcellular location">
    <subcellularLocation>
        <location evidence="1">Cell membrane</location>
        <topology evidence="1">Multi-pass membrane protein</topology>
    </subcellularLocation>
</comment>
<evidence type="ECO:0000256" key="14">
    <source>
        <dbReference type="SAM" id="Phobius"/>
    </source>
</evidence>
<dbReference type="InterPro" id="IPR038377">
    <property type="entry name" value="Na/Glc_symporter_sf"/>
</dbReference>
<comment type="catalytic activity">
    <reaction evidence="12">
        <text>L-proline(in) + Na(+)(in) = L-proline(out) + Na(+)(out)</text>
        <dbReference type="Rhea" id="RHEA:28967"/>
        <dbReference type="ChEBI" id="CHEBI:29101"/>
        <dbReference type="ChEBI" id="CHEBI:60039"/>
    </reaction>
</comment>
<keyword evidence="8" id="KW-0915">Sodium</keyword>
<feature type="transmembrane region" description="Helical" evidence="14">
    <location>
        <begin position="75"/>
        <end position="97"/>
    </location>
</feature>
<keyword evidence="11" id="KW-0739">Sodium transport</keyword>
<dbReference type="EMBL" id="JACHVB010000012">
    <property type="protein sequence ID" value="MBC2593171.1"/>
    <property type="molecule type" value="Genomic_DNA"/>
</dbReference>
<protein>
    <submittedName>
        <fullName evidence="15">Sodium:solute symporter</fullName>
    </submittedName>
</protein>
<feature type="transmembrane region" description="Helical" evidence="14">
    <location>
        <begin position="397"/>
        <end position="416"/>
    </location>
</feature>
<feature type="transmembrane region" description="Helical" evidence="14">
    <location>
        <begin position="344"/>
        <end position="362"/>
    </location>
</feature>
<feature type="transmembrane region" description="Helical" evidence="14">
    <location>
        <begin position="43"/>
        <end position="63"/>
    </location>
</feature>
<keyword evidence="6" id="KW-0769">Symport</keyword>
<gene>
    <name evidence="15" type="ORF">H5P28_02750</name>
</gene>
<comment type="caution">
    <text evidence="15">The sequence shown here is derived from an EMBL/GenBank/DDBJ whole genome shotgun (WGS) entry which is preliminary data.</text>
</comment>
<sequence>MGYIDWGIVALLLMAMLALVLYSRRYMRGVADYLVANRCAGRYLLTLSEGIAGLGAITIVGTFEITYQAGFVPIWWGYFLSPLGLIIALSGFVIYRFRQTRSMTMPQFIEMRYGRSFRVFCGMLAFLSGLINFGVFPAITARFFIHFCQLPEVFTVLGTPIATFPVVMALELGLALFFVFMGGQITVLMTDFTQSVFCLVSFLVIMLFLIWAFDWQDIIAGLQTRPTGESMLHPFQAGSMKDFNMAYYLIGVFMVAYTTRAWQGSSAYNSSARTAHEARMAGILANWRAIAQAMALLLMPLCVYAVLHNPAFSEQAAEITRDLGQFSDPVLRHQMTVPVGLKHILPAGLMGLLAAVIMAAAVSTDNTYMHSWSSIFIQDVIMPFRKKPLTPKQHIRLLRFGLVGVAFFAWCFSIIFPLRDYIYMFFDITGAIFLGGAGSVIIGGLYWKRGTTAGAWAAMIVGAVLSVGGLGVQSYWASLSPVLMGWFPDWTYLHSVAGDFPFNGRHMMFFAMLCAILAYVGISLMQNYTHNMDKLLHRGKFRRADDPSVDQPLKSWRTLGMGPEFSRWDKVIYVCTIIWVLGWWCVFLLGSAVNLAVDVGEDTWIAFWRVNLWISVVLAVFTSVWFIVGGVRDVRQMFVDLRSTRVDVDDDGRVIDGENADDR</sequence>
<keyword evidence="3" id="KW-0813">Transport</keyword>
<dbReference type="PROSITE" id="PS00457">
    <property type="entry name" value="NA_SOLUT_SYMP_2"/>
    <property type="match status" value="1"/>
</dbReference>
<dbReference type="Proteomes" id="UP000546464">
    <property type="component" value="Unassembled WGS sequence"/>
</dbReference>
<feature type="transmembrane region" description="Helical" evidence="14">
    <location>
        <begin position="117"/>
        <end position="145"/>
    </location>
</feature>
<dbReference type="PANTHER" id="PTHR48086">
    <property type="entry name" value="SODIUM/PROLINE SYMPORTER-RELATED"/>
    <property type="match status" value="1"/>
</dbReference>
<dbReference type="GO" id="GO:0006814">
    <property type="term" value="P:sodium ion transport"/>
    <property type="evidence" value="ECO:0007669"/>
    <property type="project" value="UniProtKB-KW"/>
</dbReference>
<feature type="transmembrane region" description="Helical" evidence="14">
    <location>
        <begin position="245"/>
        <end position="262"/>
    </location>
</feature>
<evidence type="ECO:0000313" key="15">
    <source>
        <dbReference type="EMBL" id="MBC2593171.1"/>
    </source>
</evidence>
<dbReference type="InterPro" id="IPR018212">
    <property type="entry name" value="Na/solute_symporter_CS"/>
</dbReference>
<keyword evidence="16" id="KW-1185">Reference proteome</keyword>
<evidence type="ECO:0000256" key="7">
    <source>
        <dbReference type="ARBA" id="ARBA00022989"/>
    </source>
</evidence>
<evidence type="ECO:0000256" key="3">
    <source>
        <dbReference type="ARBA" id="ARBA00022448"/>
    </source>
</evidence>
<feature type="transmembrane region" description="Helical" evidence="14">
    <location>
        <begin position="507"/>
        <end position="528"/>
    </location>
</feature>
<dbReference type="GO" id="GO:0005886">
    <property type="term" value="C:plasma membrane"/>
    <property type="evidence" value="ECO:0007669"/>
    <property type="project" value="UniProtKB-SubCell"/>
</dbReference>
<dbReference type="PROSITE" id="PS50283">
    <property type="entry name" value="NA_SOLUT_SYMP_3"/>
    <property type="match status" value="1"/>
</dbReference>
<reference evidence="15 16" key="1">
    <citation type="submission" date="2020-07" db="EMBL/GenBank/DDBJ databases">
        <authorList>
            <person name="Feng X."/>
        </authorList>
    </citation>
    <scope>NUCLEOTIDE SEQUENCE [LARGE SCALE GENOMIC DNA]</scope>
    <source>
        <strain evidence="15 16">JCM31066</strain>
    </source>
</reference>
<keyword evidence="9" id="KW-0406">Ion transport</keyword>
<feature type="transmembrane region" description="Helical" evidence="14">
    <location>
        <begin position="192"/>
        <end position="213"/>
    </location>
</feature>
<dbReference type="Pfam" id="PF00474">
    <property type="entry name" value="SSF"/>
    <property type="match status" value="1"/>
</dbReference>
<dbReference type="InterPro" id="IPR050277">
    <property type="entry name" value="Sodium:Solute_Symporter"/>
</dbReference>
<dbReference type="PANTHER" id="PTHR48086:SF3">
    <property type="entry name" value="SODIUM_PROLINE SYMPORTER"/>
    <property type="match status" value="1"/>
</dbReference>
<dbReference type="GO" id="GO:0015293">
    <property type="term" value="F:symporter activity"/>
    <property type="evidence" value="ECO:0007669"/>
    <property type="project" value="UniProtKB-KW"/>
</dbReference>
<evidence type="ECO:0000256" key="12">
    <source>
        <dbReference type="ARBA" id="ARBA00033708"/>
    </source>
</evidence>
<evidence type="ECO:0000256" key="1">
    <source>
        <dbReference type="ARBA" id="ARBA00004651"/>
    </source>
</evidence>
<evidence type="ECO:0000256" key="5">
    <source>
        <dbReference type="ARBA" id="ARBA00022692"/>
    </source>
</evidence>
<evidence type="ECO:0000256" key="6">
    <source>
        <dbReference type="ARBA" id="ARBA00022847"/>
    </source>
</evidence>
<name>A0A842HCP9_9BACT</name>
<dbReference type="RefSeq" id="WP_185674163.1">
    <property type="nucleotide sequence ID" value="NZ_JACHVB010000012.1"/>
</dbReference>
<comment type="similarity">
    <text evidence="2 13">Belongs to the sodium:solute symporter (SSF) (TC 2.A.21) family.</text>
</comment>
<proteinExistence type="inferred from homology"/>
<feature type="transmembrane region" description="Helical" evidence="14">
    <location>
        <begin position="157"/>
        <end position="180"/>
    </location>
</feature>
<feature type="transmembrane region" description="Helical" evidence="14">
    <location>
        <begin position="454"/>
        <end position="476"/>
    </location>
</feature>
<feature type="transmembrane region" description="Helical" evidence="14">
    <location>
        <begin position="605"/>
        <end position="628"/>
    </location>
</feature>
<feature type="transmembrane region" description="Helical" evidence="14">
    <location>
        <begin position="283"/>
        <end position="307"/>
    </location>
</feature>
<keyword evidence="10 14" id="KW-0472">Membrane</keyword>
<evidence type="ECO:0000256" key="9">
    <source>
        <dbReference type="ARBA" id="ARBA00023065"/>
    </source>
</evidence>
<evidence type="ECO:0000256" key="2">
    <source>
        <dbReference type="ARBA" id="ARBA00006434"/>
    </source>
</evidence>
<feature type="transmembrane region" description="Helical" evidence="14">
    <location>
        <begin position="571"/>
        <end position="593"/>
    </location>
</feature>
<keyword evidence="7 14" id="KW-1133">Transmembrane helix</keyword>
<evidence type="ECO:0000256" key="11">
    <source>
        <dbReference type="ARBA" id="ARBA00023201"/>
    </source>
</evidence>
<dbReference type="InterPro" id="IPR001734">
    <property type="entry name" value="Na/solute_symporter"/>
</dbReference>
<evidence type="ECO:0000313" key="16">
    <source>
        <dbReference type="Proteomes" id="UP000546464"/>
    </source>
</evidence>